<keyword evidence="10" id="KW-1185">Reference proteome</keyword>
<feature type="signal peptide" evidence="7">
    <location>
        <begin position="1"/>
        <end position="22"/>
    </location>
</feature>
<organism evidence="9 10">
    <name type="scientific">Eutypa lata (strain UCR-EL1)</name>
    <name type="common">Grapevine dieback disease fungus</name>
    <name type="synonym">Eutypa armeniacae</name>
    <dbReference type="NCBI Taxonomy" id="1287681"/>
    <lineage>
        <taxon>Eukaryota</taxon>
        <taxon>Fungi</taxon>
        <taxon>Dikarya</taxon>
        <taxon>Ascomycota</taxon>
        <taxon>Pezizomycotina</taxon>
        <taxon>Sordariomycetes</taxon>
        <taxon>Xylariomycetidae</taxon>
        <taxon>Xylariales</taxon>
        <taxon>Diatrypaceae</taxon>
        <taxon>Eutypa</taxon>
    </lineage>
</organism>
<dbReference type="PANTHER" id="PTHR24269">
    <property type="entry name" value="KREMEN PROTEIN"/>
    <property type="match status" value="1"/>
</dbReference>
<name>M7T1P2_EUTLA</name>
<sequence length="438" mass="46406">MASVRFTTRALSLLCLALTGSASPHLHIHRQTGPPSVRTGCYTDNTGGQRALSADSTGTGTMSVQECSAFCRRYQLFGLEYGRECWCGNTLGSQSSQVSDSECSFPCAGNSAQKCGAGNRLDVYENGAYSPRQPAAITGAPYIGCYADSGAPHPLPSNIISTNDMTGAKCAQNCAGFKYFGTEYGQECYCGDTIPATKVSDSDCSIPCAGNNDELCGAGQRLTVYERAQNPPTVADFSYHGCHRDSTSQRSLTGPQANRPDMTLETCADLCTQYGWFGVEYGSQCFCGTDLAASAAEPELSDSECDAPCGGNNRELCGAADRLSVYTNAGRANNPPRNKITVVGSGNTTFAYESCWKDLVSARALGDDPTASDDMTVERCAGVCASYAYFGVEYATQCFCGNVLSGTSAPETECSYVCGGDGKEWCGAAERMNLYRRS</sequence>
<dbReference type="Proteomes" id="UP000012174">
    <property type="component" value="Unassembled WGS sequence"/>
</dbReference>
<feature type="domain" description="WSC" evidence="8">
    <location>
        <begin position="139"/>
        <end position="228"/>
    </location>
</feature>
<dbReference type="PANTHER" id="PTHR24269:SF16">
    <property type="entry name" value="PROTEIN SLG1"/>
    <property type="match status" value="1"/>
</dbReference>
<proteinExistence type="predicted"/>
<keyword evidence="3 7" id="KW-0732">Signal</keyword>
<evidence type="ECO:0000256" key="5">
    <source>
        <dbReference type="ARBA" id="ARBA00023136"/>
    </source>
</evidence>
<protein>
    <submittedName>
        <fullName evidence="9">Putative glyoxal oxidase protein</fullName>
    </submittedName>
</protein>
<dbReference type="InterPro" id="IPR051836">
    <property type="entry name" value="Kremen_rcpt"/>
</dbReference>
<feature type="domain" description="WSC" evidence="8">
    <location>
        <begin position="236"/>
        <end position="329"/>
    </location>
</feature>
<dbReference type="OrthoDB" id="4751377at2759"/>
<dbReference type="AlphaFoldDB" id="M7T1P2"/>
<dbReference type="eggNOG" id="KOG4157">
    <property type="taxonomic scope" value="Eukaryota"/>
</dbReference>
<dbReference type="Pfam" id="PF01822">
    <property type="entry name" value="WSC"/>
    <property type="match status" value="4"/>
</dbReference>
<gene>
    <name evidence="9" type="ORF">UCREL1_9329</name>
</gene>
<accession>M7T1P2</accession>
<feature type="chain" id="PRO_5004085235" evidence="7">
    <location>
        <begin position="23"/>
        <end position="438"/>
    </location>
</feature>
<dbReference type="EMBL" id="KB707180">
    <property type="protein sequence ID" value="EMR63726.1"/>
    <property type="molecule type" value="Genomic_DNA"/>
</dbReference>
<evidence type="ECO:0000256" key="4">
    <source>
        <dbReference type="ARBA" id="ARBA00022989"/>
    </source>
</evidence>
<evidence type="ECO:0000313" key="10">
    <source>
        <dbReference type="Proteomes" id="UP000012174"/>
    </source>
</evidence>
<evidence type="ECO:0000256" key="1">
    <source>
        <dbReference type="ARBA" id="ARBA00004167"/>
    </source>
</evidence>
<dbReference type="STRING" id="1287681.M7T1P2"/>
<evidence type="ECO:0000256" key="6">
    <source>
        <dbReference type="ARBA" id="ARBA00023180"/>
    </source>
</evidence>
<dbReference type="SMART" id="SM00321">
    <property type="entry name" value="WSC"/>
    <property type="match status" value="4"/>
</dbReference>
<keyword evidence="6" id="KW-0325">Glycoprotein</keyword>
<dbReference type="InterPro" id="IPR002889">
    <property type="entry name" value="WSC_carb-bd"/>
</dbReference>
<evidence type="ECO:0000313" key="9">
    <source>
        <dbReference type="EMBL" id="EMR63726.1"/>
    </source>
</evidence>
<dbReference type="OMA" id="DRCHANP"/>
<keyword evidence="5" id="KW-0472">Membrane</keyword>
<keyword evidence="2" id="KW-0812">Transmembrane</keyword>
<evidence type="ECO:0000256" key="2">
    <source>
        <dbReference type="ARBA" id="ARBA00022692"/>
    </source>
</evidence>
<keyword evidence="4" id="KW-1133">Transmembrane helix</keyword>
<reference evidence="10" key="1">
    <citation type="journal article" date="2013" name="Genome Announc.">
        <title>Draft genome sequence of the grapevine dieback fungus Eutypa lata UCR-EL1.</title>
        <authorList>
            <person name="Blanco-Ulate B."/>
            <person name="Rolshausen P.E."/>
            <person name="Cantu D."/>
        </authorList>
    </citation>
    <scope>NUCLEOTIDE SEQUENCE [LARGE SCALE GENOMIC DNA]</scope>
    <source>
        <strain evidence="10">UCR-EL1</strain>
    </source>
</reference>
<evidence type="ECO:0000259" key="8">
    <source>
        <dbReference type="PROSITE" id="PS51212"/>
    </source>
</evidence>
<dbReference type="PROSITE" id="PS51212">
    <property type="entry name" value="WSC"/>
    <property type="match status" value="4"/>
</dbReference>
<feature type="domain" description="WSC" evidence="8">
    <location>
        <begin position="35"/>
        <end position="127"/>
    </location>
</feature>
<comment type="subcellular location">
    <subcellularLocation>
        <location evidence="1">Membrane</location>
        <topology evidence="1">Single-pass membrane protein</topology>
    </subcellularLocation>
</comment>
<feature type="domain" description="WSC" evidence="8">
    <location>
        <begin position="349"/>
        <end position="438"/>
    </location>
</feature>
<dbReference type="KEGG" id="ela:UCREL1_9329"/>
<dbReference type="HOGENOM" id="CLU_026396_2_1_1"/>
<evidence type="ECO:0000256" key="7">
    <source>
        <dbReference type="SAM" id="SignalP"/>
    </source>
</evidence>
<evidence type="ECO:0000256" key="3">
    <source>
        <dbReference type="ARBA" id="ARBA00022729"/>
    </source>
</evidence>
<dbReference type="GO" id="GO:0005886">
    <property type="term" value="C:plasma membrane"/>
    <property type="evidence" value="ECO:0007669"/>
    <property type="project" value="TreeGrafter"/>
</dbReference>